<gene>
    <name evidence="1" type="ORF">OH76DRAFT_1142786</name>
</gene>
<accession>A0A371DMF7</accession>
<proteinExistence type="predicted"/>
<keyword evidence="2" id="KW-1185">Reference proteome</keyword>
<dbReference type="EMBL" id="KZ857386">
    <property type="protein sequence ID" value="RDX53704.1"/>
    <property type="molecule type" value="Genomic_DNA"/>
</dbReference>
<dbReference type="Proteomes" id="UP000256964">
    <property type="component" value="Unassembled WGS sequence"/>
</dbReference>
<dbReference type="AlphaFoldDB" id="A0A371DMF7"/>
<reference evidence="1 2" key="1">
    <citation type="journal article" date="2018" name="Biotechnol. Biofuels">
        <title>Integrative visual omics of the white-rot fungus Polyporus brumalis exposes the biotechnological potential of its oxidative enzymes for delignifying raw plant biomass.</title>
        <authorList>
            <person name="Miyauchi S."/>
            <person name="Rancon A."/>
            <person name="Drula E."/>
            <person name="Hage H."/>
            <person name="Chaduli D."/>
            <person name="Favel A."/>
            <person name="Grisel S."/>
            <person name="Henrissat B."/>
            <person name="Herpoel-Gimbert I."/>
            <person name="Ruiz-Duenas F.J."/>
            <person name="Chevret D."/>
            <person name="Hainaut M."/>
            <person name="Lin J."/>
            <person name="Wang M."/>
            <person name="Pangilinan J."/>
            <person name="Lipzen A."/>
            <person name="Lesage-Meessen L."/>
            <person name="Navarro D."/>
            <person name="Riley R."/>
            <person name="Grigoriev I.V."/>
            <person name="Zhou S."/>
            <person name="Raouche S."/>
            <person name="Rosso M.N."/>
        </authorList>
    </citation>
    <scope>NUCLEOTIDE SEQUENCE [LARGE SCALE GENOMIC DNA]</scope>
    <source>
        <strain evidence="1 2">BRFM 1820</strain>
    </source>
</reference>
<protein>
    <recommendedName>
        <fullName evidence="3">F-box domain-containing protein</fullName>
    </recommendedName>
</protein>
<organism evidence="1 2">
    <name type="scientific">Lentinus brumalis</name>
    <dbReference type="NCBI Taxonomy" id="2498619"/>
    <lineage>
        <taxon>Eukaryota</taxon>
        <taxon>Fungi</taxon>
        <taxon>Dikarya</taxon>
        <taxon>Basidiomycota</taxon>
        <taxon>Agaricomycotina</taxon>
        <taxon>Agaricomycetes</taxon>
        <taxon>Polyporales</taxon>
        <taxon>Polyporaceae</taxon>
        <taxon>Lentinus</taxon>
    </lineage>
</organism>
<evidence type="ECO:0000313" key="2">
    <source>
        <dbReference type="Proteomes" id="UP000256964"/>
    </source>
</evidence>
<sequence length="335" mass="36716">MEHLAVELLEHIFTMACTDGGFTGCSLSLVSKHVRAASQTARFHSIALASGSPPQVAQFTACLTTARAESTGTTPRVRHLFLVSAKRTIELQSRPKDEDDTERLKYIADVTELLRIIAPKLYTFCVIHGHRPLSQELHVPFAGIRCPLLREFTLVGSGRIDGSLATGPSPNYPSLTRVHLWFCGLGHTMGVHVRFPQLWTEHAPHVTHLRISNLGYLASDVIHPIKALALESEDICSLPALKRLVVQPAPGPAPGGRCGNPYTAYGRFLGNLQEMRHQAKRPFALVEAGERMSDFEGPAMREWLDRVGGGPGCWEFEAFGGEEIPLRSCTPRAGS</sequence>
<evidence type="ECO:0000313" key="1">
    <source>
        <dbReference type="EMBL" id="RDX53704.1"/>
    </source>
</evidence>
<dbReference type="STRING" id="139420.A0A371DMF7"/>
<evidence type="ECO:0008006" key="3">
    <source>
        <dbReference type="Google" id="ProtNLM"/>
    </source>
</evidence>
<dbReference type="OrthoDB" id="2758338at2759"/>
<name>A0A371DMF7_9APHY</name>